<dbReference type="PANTHER" id="PTHR45875">
    <property type="entry name" value="METHYLTRANSFERASE N6AMT1"/>
    <property type="match status" value="1"/>
</dbReference>
<keyword evidence="3" id="KW-0808">Transferase</keyword>
<gene>
    <name evidence="5" type="ORF">NADFUDRAFT_49222</name>
</gene>
<dbReference type="GO" id="GO:0035657">
    <property type="term" value="C:eRF1 methyltransferase complex"/>
    <property type="evidence" value="ECO:0007669"/>
    <property type="project" value="EnsemblFungi"/>
</dbReference>
<dbReference type="Proteomes" id="UP000095009">
    <property type="component" value="Unassembled WGS sequence"/>
</dbReference>
<dbReference type="PANTHER" id="PTHR45875:SF1">
    <property type="entry name" value="METHYLTRANSFERASE N6AMT1"/>
    <property type="match status" value="1"/>
</dbReference>
<sequence>MLPTPLTTQVPYDLVYEPAEDSFLLLDHLEEDLPFLRTRFPRPPTGPNPAPAAGYTPVVVELGTGSGIVTTFMHNSIFPDRANGPGEPASAAVFLATDLNPFALQSLQNTSCENGGTRFLDPCRMSLGHGLRPHLVDVLVFNPPYVPDDQPVPAVPATEDRKDPGWLDLALLGGEDGMDVTWVLLNDLDTILSPQGVAYILFCKRNKPEQVAEIMVQRGWHVHRIGERKAGWEVLSVWRFTKY</sequence>
<comment type="similarity">
    <text evidence="1">Belongs to the eukaryotic/archaeal PrmC-related family.</text>
</comment>
<dbReference type="GO" id="GO:0006417">
    <property type="term" value="P:regulation of translation"/>
    <property type="evidence" value="ECO:0007669"/>
    <property type="project" value="EnsemblFungi"/>
</dbReference>
<dbReference type="AlphaFoldDB" id="A0A1E3PTJ5"/>
<proteinExistence type="inferred from homology"/>
<keyword evidence="2" id="KW-0489">Methyltransferase</keyword>
<reference evidence="5 6" key="1">
    <citation type="journal article" date="2016" name="Proc. Natl. Acad. Sci. U.S.A.">
        <title>Comparative genomics of biotechnologically important yeasts.</title>
        <authorList>
            <person name="Riley R."/>
            <person name="Haridas S."/>
            <person name="Wolfe K.H."/>
            <person name="Lopes M.R."/>
            <person name="Hittinger C.T."/>
            <person name="Goeker M."/>
            <person name="Salamov A.A."/>
            <person name="Wisecaver J.H."/>
            <person name="Long T.M."/>
            <person name="Calvey C.H."/>
            <person name="Aerts A.L."/>
            <person name="Barry K.W."/>
            <person name="Choi C."/>
            <person name="Clum A."/>
            <person name="Coughlan A.Y."/>
            <person name="Deshpande S."/>
            <person name="Douglass A.P."/>
            <person name="Hanson S.J."/>
            <person name="Klenk H.-P."/>
            <person name="LaButti K.M."/>
            <person name="Lapidus A."/>
            <person name="Lindquist E.A."/>
            <person name="Lipzen A.M."/>
            <person name="Meier-Kolthoff J.P."/>
            <person name="Ohm R.A."/>
            <person name="Otillar R.P."/>
            <person name="Pangilinan J.L."/>
            <person name="Peng Y."/>
            <person name="Rokas A."/>
            <person name="Rosa C.A."/>
            <person name="Scheuner C."/>
            <person name="Sibirny A.A."/>
            <person name="Slot J.C."/>
            <person name="Stielow J.B."/>
            <person name="Sun H."/>
            <person name="Kurtzman C.P."/>
            <person name="Blackwell M."/>
            <person name="Grigoriev I.V."/>
            <person name="Jeffries T.W."/>
        </authorList>
    </citation>
    <scope>NUCLEOTIDE SEQUENCE [LARGE SCALE GENOMIC DNA]</scope>
    <source>
        <strain evidence="5 6">DSM 6958</strain>
    </source>
</reference>
<dbReference type="GO" id="GO:0015934">
    <property type="term" value="C:large ribosomal subunit"/>
    <property type="evidence" value="ECO:0007669"/>
    <property type="project" value="EnsemblFungi"/>
</dbReference>
<dbReference type="GO" id="GO:0008276">
    <property type="term" value="F:protein methyltransferase activity"/>
    <property type="evidence" value="ECO:0007669"/>
    <property type="project" value="EnsemblFungi"/>
</dbReference>
<accession>A0A1E3PTJ5</accession>
<dbReference type="PROSITE" id="PS00092">
    <property type="entry name" value="N6_MTASE"/>
    <property type="match status" value="1"/>
</dbReference>
<organism evidence="5 6">
    <name type="scientific">Nadsonia fulvescens var. elongata DSM 6958</name>
    <dbReference type="NCBI Taxonomy" id="857566"/>
    <lineage>
        <taxon>Eukaryota</taxon>
        <taxon>Fungi</taxon>
        <taxon>Dikarya</taxon>
        <taxon>Ascomycota</taxon>
        <taxon>Saccharomycotina</taxon>
        <taxon>Dipodascomycetes</taxon>
        <taxon>Dipodascales</taxon>
        <taxon>Dipodascales incertae sedis</taxon>
        <taxon>Nadsonia</taxon>
    </lineage>
</organism>
<dbReference type="InterPro" id="IPR052190">
    <property type="entry name" value="Euk-Arch_PrmC-MTase"/>
</dbReference>
<dbReference type="InterPro" id="IPR002052">
    <property type="entry name" value="DNA_methylase_N6_adenine_CS"/>
</dbReference>
<evidence type="ECO:0000313" key="5">
    <source>
        <dbReference type="EMBL" id="ODQ68584.1"/>
    </source>
</evidence>
<dbReference type="EMBL" id="KV454406">
    <property type="protein sequence ID" value="ODQ68584.1"/>
    <property type="molecule type" value="Genomic_DNA"/>
</dbReference>
<evidence type="ECO:0000256" key="3">
    <source>
        <dbReference type="ARBA" id="ARBA00022679"/>
    </source>
</evidence>
<evidence type="ECO:0000256" key="4">
    <source>
        <dbReference type="ARBA" id="ARBA00022691"/>
    </source>
</evidence>
<evidence type="ECO:0000256" key="2">
    <source>
        <dbReference type="ARBA" id="ARBA00022603"/>
    </source>
</evidence>
<evidence type="ECO:0008006" key="7">
    <source>
        <dbReference type="Google" id="ProtNLM"/>
    </source>
</evidence>
<dbReference type="STRING" id="857566.A0A1E3PTJ5"/>
<dbReference type="InterPro" id="IPR029063">
    <property type="entry name" value="SAM-dependent_MTases_sf"/>
</dbReference>
<evidence type="ECO:0000256" key="1">
    <source>
        <dbReference type="ARBA" id="ARBA00006149"/>
    </source>
</evidence>
<dbReference type="SUPFAM" id="SSF53335">
    <property type="entry name" value="S-adenosyl-L-methionine-dependent methyltransferases"/>
    <property type="match status" value="1"/>
</dbReference>
<dbReference type="GO" id="GO:0003676">
    <property type="term" value="F:nucleic acid binding"/>
    <property type="evidence" value="ECO:0007669"/>
    <property type="project" value="InterPro"/>
</dbReference>
<dbReference type="GO" id="GO:0042273">
    <property type="term" value="P:ribosomal large subunit biogenesis"/>
    <property type="evidence" value="ECO:0007669"/>
    <property type="project" value="EnsemblFungi"/>
</dbReference>
<keyword evidence="4" id="KW-0949">S-adenosyl-L-methionine</keyword>
<dbReference type="GO" id="GO:0032259">
    <property type="term" value="P:methylation"/>
    <property type="evidence" value="ECO:0007669"/>
    <property type="project" value="UniProtKB-KW"/>
</dbReference>
<protein>
    <recommendedName>
        <fullName evidence="7">S-adenosyl-L-methionine-dependent methyltransferase</fullName>
    </recommendedName>
</protein>
<dbReference type="GO" id="GO:0008757">
    <property type="term" value="F:S-adenosylmethionine-dependent methyltransferase activity"/>
    <property type="evidence" value="ECO:0007669"/>
    <property type="project" value="EnsemblFungi"/>
</dbReference>
<dbReference type="Gene3D" id="3.40.50.150">
    <property type="entry name" value="Vaccinia Virus protein VP39"/>
    <property type="match status" value="1"/>
</dbReference>
<keyword evidence="6" id="KW-1185">Reference proteome</keyword>
<dbReference type="OrthoDB" id="406152at2759"/>
<name>A0A1E3PTJ5_9ASCO</name>
<evidence type="ECO:0000313" key="6">
    <source>
        <dbReference type="Proteomes" id="UP000095009"/>
    </source>
</evidence>